<dbReference type="EMBL" id="JAFBMS010000017">
    <property type="protein sequence ID" value="KAG9345478.1"/>
    <property type="molecule type" value="Genomic_DNA"/>
</dbReference>
<proteinExistence type="predicted"/>
<sequence>MRSNPMPWWFVLLGPALCICVFSHWFQQGSLCFPDSQLLQAVEGDPVLMAYSWKGMKTQQNTYMIYRSFPQAHTVKGWRSLQMGSTAWKPGTMVTGVPSLKLSPRVNH</sequence>
<gene>
    <name evidence="2" type="ORF">JZ751_008622</name>
</gene>
<accession>A0A8T2P7G0</accession>
<feature type="signal peptide" evidence="1">
    <location>
        <begin position="1"/>
        <end position="23"/>
    </location>
</feature>
<protein>
    <submittedName>
        <fullName evidence="2">Uncharacterized protein</fullName>
    </submittedName>
</protein>
<evidence type="ECO:0000313" key="3">
    <source>
        <dbReference type="Proteomes" id="UP000824540"/>
    </source>
</evidence>
<keyword evidence="1" id="KW-0732">Signal</keyword>
<feature type="chain" id="PRO_5035909472" evidence="1">
    <location>
        <begin position="24"/>
        <end position="108"/>
    </location>
</feature>
<dbReference type="Proteomes" id="UP000824540">
    <property type="component" value="Unassembled WGS sequence"/>
</dbReference>
<reference evidence="2" key="1">
    <citation type="thesis" date="2021" institute="BYU ScholarsArchive" country="Provo, UT, USA">
        <title>Applications of and Algorithms for Genome Assembly and Genomic Analyses with an Emphasis on Marine Teleosts.</title>
        <authorList>
            <person name="Pickett B.D."/>
        </authorList>
    </citation>
    <scope>NUCLEOTIDE SEQUENCE</scope>
    <source>
        <strain evidence="2">HI-2016</strain>
    </source>
</reference>
<dbReference type="AlphaFoldDB" id="A0A8T2P7G0"/>
<evidence type="ECO:0000256" key="1">
    <source>
        <dbReference type="SAM" id="SignalP"/>
    </source>
</evidence>
<organism evidence="2 3">
    <name type="scientific">Albula glossodonta</name>
    <name type="common">roundjaw bonefish</name>
    <dbReference type="NCBI Taxonomy" id="121402"/>
    <lineage>
        <taxon>Eukaryota</taxon>
        <taxon>Metazoa</taxon>
        <taxon>Chordata</taxon>
        <taxon>Craniata</taxon>
        <taxon>Vertebrata</taxon>
        <taxon>Euteleostomi</taxon>
        <taxon>Actinopterygii</taxon>
        <taxon>Neopterygii</taxon>
        <taxon>Teleostei</taxon>
        <taxon>Albuliformes</taxon>
        <taxon>Albulidae</taxon>
        <taxon>Albula</taxon>
    </lineage>
</organism>
<name>A0A8T2P7G0_9TELE</name>
<keyword evidence="3" id="KW-1185">Reference proteome</keyword>
<comment type="caution">
    <text evidence="2">The sequence shown here is derived from an EMBL/GenBank/DDBJ whole genome shotgun (WGS) entry which is preliminary data.</text>
</comment>
<evidence type="ECO:0000313" key="2">
    <source>
        <dbReference type="EMBL" id="KAG9345478.1"/>
    </source>
</evidence>